<keyword evidence="3" id="KW-1185">Reference proteome</keyword>
<gene>
    <name evidence="2" type="ORF">GCK32_016043</name>
</gene>
<dbReference type="AlphaFoldDB" id="A0AAN8IEY3"/>
<name>A0AAN8IEY3_TRICO</name>
<feature type="region of interest" description="Disordered" evidence="1">
    <location>
        <begin position="118"/>
        <end position="141"/>
    </location>
</feature>
<evidence type="ECO:0000313" key="2">
    <source>
        <dbReference type="EMBL" id="KAK5966662.1"/>
    </source>
</evidence>
<dbReference type="Proteomes" id="UP001331761">
    <property type="component" value="Unassembled WGS sequence"/>
</dbReference>
<reference evidence="2 3" key="1">
    <citation type="submission" date="2019-10" db="EMBL/GenBank/DDBJ databases">
        <title>Assembly and Annotation for the nematode Trichostrongylus colubriformis.</title>
        <authorList>
            <person name="Martin J."/>
        </authorList>
    </citation>
    <scope>NUCLEOTIDE SEQUENCE [LARGE SCALE GENOMIC DNA]</scope>
    <source>
        <strain evidence="2">G859</strain>
        <tissue evidence="2">Whole worm</tissue>
    </source>
</reference>
<evidence type="ECO:0000256" key="1">
    <source>
        <dbReference type="SAM" id="MobiDB-lite"/>
    </source>
</evidence>
<organism evidence="2 3">
    <name type="scientific">Trichostrongylus colubriformis</name>
    <name type="common">Black scour worm</name>
    <dbReference type="NCBI Taxonomy" id="6319"/>
    <lineage>
        <taxon>Eukaryota</taxon>
        <taxon>Metazoa</taxon>
        <taxon>Ecdysozoa</taxon>
        <taxon>Nematoda</taxon>
        <taxon>Chromadorea</taxon>
        <taxon>Rhabditida</taxon>
        <taxon>Rhabditina</taxon>
        <taxon>Rhabditomorpha</taxon>
        <taxon>Strongyloidea</taxon>
        <taxon>Trichostrongylidae</taxon>
        <taxon>Trichostrongylus</taxon>
    </lineage>
</organism>
<dbReference type="EMBL" id="WIXE01023268">
    <property type="protein sequence ID" value="KAK5966662.1"/>
    <property type="molecule type" value="Genomic_DNA"/>
</dbReference>
<evidence type="ECO:0000313" key="3">
    <source>
        <dbReference type="Proteomes" id="UP001331761"/>
    </source>
</evidence>
<comment type="caution">
    <text evidence="2">The sequence shown here is derived from an EMBL/GenBank/DDBJ whole genome shotgun (WGS) entry which is preliminary data.</text>
</comment>
<accession>A0AAN8IEY3</accession>
<proteinExistence type="predicted"/>
<sequence>MWHDAESCPTKCNSLLSFPSIDEGGQGLLRRVSSLQFISKKMDPIAKKVRAYVKIRYKDVAKFIIWRECRLEDRPKNRLKVVLHPNPSPVPPREPDPRTILNQADLEDHRSPYLPCTINSVTRSDSEDSSSAESVLEMTRL</sequence>
<protein>
    <submittedName>
        <fullName evidence="2">Uncharacterized protein</fullName>
    </submittedName>
</protein>